<dbReference type="InterPro" id="IPR037523">
    <property type="entry name" value="VOC_core"/>
</dbReference>
<reference evidence="3" key="1">
    <citation type="journal article" date="2019" name="Int. J. Syst. Evol. Microbiol.">
        <title>The Global Catalogue of Microorganisms (GCM) 10K type strain sequencing project: providing services to taxonomists for standard genome sequencing and annotation.</title>
        <authorList>
            <consortium name="The Broad Institute Genomics Platform"/>
            <consortium name="The Broad Institute Genome Sequencing Center for Infectious Disease"/>
            <person name="Wu L."/>
            <person name="Ma J."/>
        </authorList>
    </citation>
    <scope>NUCLEOTIDE SEQUENCE [LARGE SCALE GENOMIC DNA]</scope>
    <source>
        <strain evidence="3">KLKA75</strain>
    </source>
</reference>
<dbReference type="Pfam" id="PF00903">
    <property type="entry name" value="Glyoxalase"/>
    <property type="match status" value="1"/>
</dbReference>
<dbReference type="EMBL" id="JBHSIT010000013">
    <property type="protein sequence ID" value="MFC4912678.1"/>
    <property type="molecule type" value="Genomic_DNA"/>
</dbReference>
<dbReference type="RefSeq" id="WP_378262833.1">
    <property type="nucleotide sequence ID" value="NZ_JBHSIT010000013.1"/>
</dbReference>
<dbReference type="SUPFAM" id="SSF54593">
    <property type="entry name" value="Glyoxalase/Bleomycin resistance protein/Dihydroxybiphenyl dioxygenase"/>
    <property type="match status" value="1"/>
</dbReference>
<comment type="caution">
    <text evidence="2">The sequence shown here is derived from an EMBL/GenBank/DDBJ whole genome shotgun (WGS) entry which is preliminary data.</text>
</comment>
<evidence type="ECO:0000313" key="3">
    <source>
        <dbReference type="Proteomes" id="UP001595872"/>
    </source>
</evidence>
<evidence type="ECO:0000313" key="2">
    <source>
        <dbReference type="EMBL" id="MFC4912678.1"/>
    </source>
</evidence>
<dbReference type="Gene3D" id="3.10.180.10">
    <property type="entry name" value="2,3-Dihydroxybiphenyl 1,2-Dioxygenase, domain 1"/>
    <property type="match status" value="1"/>
</dbReference>
<name>A0ABV9U7Z4_9ACTN</name>
<keyword evidence="3" id="KW-1185">Reference proteome</keyword>
<dbReference type="CDD" id="cd07247">
    <property type="entry name" value="SgaA_N_like"/>
    <property type="match status" value="1"/>
</dbReference>
<proteinExistence type="predicted"/>
<accession>A0ABV9U7Z4</accession>
<gene>
    <name evidence="2" type="ORF">ACFPCY_35635</name>
</gene>
<dbReference type="InterPro" id="IPR029068">
    <property type="entry name" value="Glyas_Bleomycin-R_OHBP_Dase"/>
</dbReference>
<dbReference type="PANTHER" id="PTHR33993">
    <property type="entry name" value="GLYOXALASE-RELATED"/>
    <property type="match status" value="1"/>
</dbReference>
<evidence type="ECO:0000259" key="1">
    <source>
        <dbReference type="PROSITE" id="PS51819"/>
    </source>
</evidence>
<organism evidence="2 3">
    <name type="scientific">Actinomadura gamaensis</name>
    <dbReference type="NCBI Taxonomy" id="1763541"/>
    <lineage>
        <taxon>Bacteria</taxon>
        <taxon>Bacillati</taxon>
        <taxon>Actinomycetota</taxon>
        <taxon>Actinomycetes</taxon>
        <taxon>Streptosporangiales</taxon>
        <taxon>Thermomonosporaceae</taxon>
        <taxon>Actinomadura</taxon>
    </lineage>
</organism>
<sequence length="125" mass="13600">MTDIAYNSVAWFEIGTEQVADTRRFYGELFDWTFNLDEDGTLKYHEVTAPGADRPSGGILQSDGHFPDYAIFYVVVRDVAETVGRAESLGGKVIVPPTTNDAGLTFAQLQDSAGHHFGVFSPPAA</sequence>
<dbReference type="Proteomes" id="UP001595872">
    <property type="component" value="Unassembled WGS sequence"/>
</dbReference>
<dbReference type="InterPro" id="IPR052164">
    <property type="entry name" value="Anthracycline_SecMetBiosynth"/>
</dbReference>
<feature type="domain" description="VOC" evidence="1">
    <location>
        <begin position="8"/>
        <end position="122"/>
    </location>
</feature>
<dbReference type="PROSITE" id="PS51819">
    <property type="entry name" value="VOC"/>
    <property type="match status" value="1"/>
</dbReference>
<dbReference type="InterPro" id="IPR004360">
    <property type="entry name" value="Glyas_Fos-R_dOase_dom"/>
</dbReference>
<protein>
    <submittedName>
        <fullName evidence="2">VOC family protein</fullName>
    </submittedName>
</protein>